<evidence type="ECO:0000313" key="3">
    <source>
        <dbReference type="Proteomes" id="UP000655044"/>
    </source>
</evidence>
<dbReference type="AlphaFoldDB" id="A0A8J3SFM1"/>
<dbReference type="Proteomes" id="UP000655044">
    <property type="component" value="Unassembled WGS sequence"/>
</dbReference>
<gene>
    <name evidence="2" type="ORF">Pro02_72210</name>
</gene>
<dbReference type="Pfam" id="PF09348">
    <property type="entry name" value="DUF1990"/>
    <property type="match status" value="1"/>
</dbReference>
<evidence type="ECO:0000259" key="1">
    <source>
        <dbReference type="Pfam" id="PF09348"/>
    </source>
</evidence>
<dbReference type="EMBL" id="BOOI01000091">
    <property type="protein sequence ID" value="GIH88813.1"/>
    <property type="molecule type" value="Genomic_DNA"/>
</dbReference>
<dbReference type="InterPro" id="IPR018960">
    <property type="entry name" value="DUF1990"/>
</dbReference>
<keyword evidence="3" id="KW-1185">Reference proteome</keyword>
<dbReference type="PANTHER" id="PTHR34202">
    <property type="entry name" value="UPF0548 PROTEIN"/>
    <property type="match status" value="1"/>
</dbReference>
<name>A0A8J3SFM1_PLARO</name>
<dbReference type="PANTHER" id="PTHR34202:SF1">
    <property type="entry name" value="UPF0548 PROTEIN"/>
    <property type="match status" value="1"/>
</dbReference>
<dbReference type="InterPro" id="IPR014457">
    <property type="entry name" value="UCP010260"/>
</dbReference>
<proteinExistence type="predicted"/>
<evidence type="ECO:0000313" key="2">
    <source>
        <dbReference type="EMBL" id="GIH88813.1"/>
    </source>
</evidence>
<dbReference type="RefSeq" id="WP_189243940.1">
    <property type="nucleotide sequence ID" value="NZ_BMQP01000059.1"/>
</dbReference>
<protein>
    <submittedName>
        <fullName evidence="2">DUF1990 domain-containing protein</fullName>
    </submittedName>
</protein>
<reference evidence="2" key="1">
    <citation type="submission" date="2021-01" db="EMBL/GenBank/DDBJ databases">
        <title>Whole genome shotgun sequence of Planobispora rosea NBRC 15558.</title>
        <authorList>
            <person name="Komaki H."/>
            <person name="Tamura T."/>
        </authorList>
    </citation>
    <scope>NUCLEOTIDE SEQUENCE</scope>
    <source>
        <strain evidence="2">NBRC 15558</strain>
    </source>
</reference>
<dbReference type="PIRSF" id="PIRSF010260">
    <property type="entry name" value="UCP010260"/>
    <property type="match status" value="1"/>
</dbReference>
<comment type="caution">
    <text evidence="2">The sequence shown here is derived from an EMBL/GenBank/DDBJ whole genome shotgun (WGS) entry which is preliminary data.</text>
</comment>
<sequence>MDLLQRYRGAAFSYPDVGLTHPDTDTFRAGAVPPGYRRLRHHRMLDPGTTLERAAEALLTWQAQTRCGLRPVASAPRAAVGATIVLRLGPGPLWLPAPCRVVWTLEEDDRAGFGYGTLTGHPESGEEGFLLERDATGRVRFTVHAYSRPGRWYVRLAGPVPVLLQNVFARAYTRSLP</sequence>
<feature type="domain" description="DUF1990" evidence="1">
    <location>
        <begin position="14"/>
        <end position="174"/>
    </location>
</feature>
<organism evidence="2 3">
    <name type="scientific">Planobispora rosea</name>
    <dbReference type="NCBI Taxonomy" id="35762"/>
    <lineage>
        <taxon>Bacteria</taxon>
        <taxon>Bacillati</taxon>
        <taxon>Actinomycetota</taxon>
        <taxon>Actinomycetes</taxon>
        <taxon>Streptosporangiales</taxon>
        <taxon>Streptosporangiaceae</taxon>
        <taxon>Planobispora</taxon>
    </lineage>
</organism>
<accession>A0A8J3SFM1</accession>